<feature type="domain" description="Fe/B12 periplasmic-binding" evidence="1">
    <location>
        <begin position="66"/>
        <end position="338"/>
    </location>
</feature>
<dbReference type="AlphaFoldDB" id="A0A563DGR1"/>
<dbReference type="EMBL" id="SELH01000014">
    <property type="protein sequence ID" value="TWP29395.1"/>
    <property type="molecule type" value="Genomic_DNA"/>
</dbReference>
<dbReference type="RefSeq" id="WP_146291764.1">
    <property type="nucleotide sequence ID" value="NZ_SELH01000014.1"/>
</dbReference>
<evidence type="ECO:0000313" key="2">
    <source>
        <dbReference type="EMBL" id="TWP29395.1"/>
    </source>
</evidence>
<reference evidence="2 3" key="1">
    <citation type="submission" date="2019-02" db="EMBL/GenBank/DDBJ databases">
        <title>Apibacter muscae sp. nov.: a novel member of the house fly microbiota.</title>
        <authorList>
            <person name="Park R."/>
        </authorList>
    </citation>
    <scope>NUCLEOTIDE SEQUENCE [LARGE SCALE GENOMIC DNA]</scope>
    <source>
        <strain evidence="2 3">AL1</strain>
    </source>
</reference>
<gene>
    <name evidence="2" type="ORF">ETU09_02830</name>
</gene>
<keyword evidence="3" id="KW-1185">Reference proteome</keyword>
<dbReference type="PANTHER" id="PTHR30535">
    <property type="entry name" value="VITAMIN B12-BINDING PROTEIN"/>
    <property type="match status" value="1"/>
</dbReference>
<dbReference type="PROSITE" id="PS51257">
    <property type="entry name" value="PROKAR_LIPOPROTEIN"/>
    <property type="match status" value="1"/>
</dbReference>
<dbReference type="Proteomes" id="UP000319499">
    <property type="component" value="Unassembled WGS sequence"/>
</dbReference>
<dbReference type="PROSITE" id="PS50983">
    <property type="entry name" value="FE_B12_PBP"/>
    <property type="match status" value="1"/>
</dbReference>
<name>A0A563DGR1_9FLAO</name>
<dbReference type="InterPro" id="IPR050902">
    <property type="entry name" value="ABC_Transporter_SBP"/>
</dbReference>
<dbReference type="SUPFAM" id="SSF53807">
    <property type="entry name" value="Helical backbone' metal receptor"/>
    <property type="match status" value="1"/>
</dbReference>
<comment type="caution">
    <text evidence="2">The sequence shown here is derived from an EMBL/GenBank/DDBJ whole genome shotgun (WGS) entry which is preliminary data.</text>
</comment>
<dbReference type="PANTHER" id="PTHR30535:SF34">
    <property type="entry name" value="MOLYBDATE-BINDING PROTEIN MOLA"/>
    <property type="match status" value="1"/>
</dbReference>
<dbReference type="GO" id="GO:0071281">
    <property type="term" value="P:cellular response to iron ion"/>
    <property type="evidence" value="ECO:0007669"/>
    <property type="project" value="TreeGrafter"/>
</dbReference>
<evidence type="ECO:0000313" key="3">
    <source>
        <dbReference type="Proteomes" id="UP000319499"/>
    </source>
</evidence>
<accession>A0A563DGR1</accession>
<dbReference type="Gene3D" id="3.40.50.1980">
    <property type="entry name" value="Nitrogenase molybdenum iron protein domain"/>
    <property type="match status" value="2"/>
</dbReference>
<proteinExistence type="predicted"/>
<organism evidence="2 3">
    <name type="scientific">Apibacter muscae</name>
    <dbReference type="NCBI Taxonomy" id="2509004"/>
    <lineage>
        <taxon>Bacteria</taxon>
        <taxon>Pseudomonadati</taxon>
        <taxon>Bacteroidota</taxon>
        <taxon>Flavobacteriia</taxon>
        <taxon>Flavobacteriales</taxon>
        <taxon>Weeksellaceae</taxon>
        <taxon>Apibacter</taxon>
    </lineage>
</organism>
<sequence>MRHYLYLILFLLVTISCKREKASEFIHGVKKNEYAQNFHINSEAEGILIHSANKITHFPKGFKINRCIITNTSSSAYIDILGEFNTIVGVSSPNYFYNSKISEGIKSGSILDIGNDATLNYEKIIKLKPDIIITSQNANHEKILNQLDKQGIKVLYVEEFNEQHPLGKMEYLKLFGYLFNQNARADSIYNHIKKKYYELKNKTQNISYRPTVFTNIMYGDSWYMAGGKSFIAQIFRDAGGKYLWEDVAKTGTIPLSFEEVFIKAKNANYWIGASNFKDKREIENSNLYYKQFKAYKNNDVYAFNNKENSNLANDYYEMGNIYADKILADVIKVLHPELLPNYSLTYLKKIE</sequence>
<dbReference type="InterPro" id="IPR002491">
    <property type="entry name" value="ABC_transptr_periplasmic_BD"/>
</dbReference>
<dbReference type="Pfam" id="PF01497">
    <property type="entry name" value="Peripla_BP_2"/>
    <property type="match status" value="1"/>
</dbReference>
<dbReference type="OrthoDB" id="9812528at2"/>
<protein>
    <submittedName>
        <fullName evidence="2">ABC transporter substrate-binding protein</fullName>
    </submittedName>
</protein>
<evidence type="ECO:0000259" key="1">
    <source>
        <dbReference type="PROSITE" id="PS50983"/>
    </source>
</evidence>